<evidence type="ECO:0000256" key="6">
    <source>
        <dbReference type="ARBA" id="ARBA00023239"/>
    </source>
</evidence>
<reference evidence="8 9" key="1">
    <citation type="submission" date="2018-08" db="EMBL/GenBank/DDBJ databases">
        <title>Thalassotalea euphylliae genome.</title>
        <authorList>
            <person name="Summers S."/>
            <person name="Rice S.A."/>
            <person name="Freckelton M.L."/>
            <person name="Nedved B.T."/>
            <person name="Hadfield M.G."/>
        </authorList>
    </citation>
    <scope>NUCLEOTIDE SEQUENCE [LARGE SCALE GENOMIC DNA]</scope>
    <source>
        <strain evidence="8 9">H1</strain>
    </source>
</reference>
<dbReference type="OrthoDB" id="9800909at2"/>
<dbReference type="Gene3D" id="1.10.3330.10">
    <property type="entry name" value="Oxo-4-hydroxy-4-carboxy-5-ureidoimidazoline decarboxylase"/>
    <property type="match status" value="1"/>
</dbReference>
<dbReference type="InterPro" id="IPR018020">
    <property type="entry name" value="OHCU_decarboxylase"/>
</dbReference>
<organism evidence="8 9">
    <name type="scientific">Thalassotalea euphylliae</name>
    <dbReference type="NCBI Taxonomy" id="1655234"/>
    <lineage>
        <taxon>Bacteria</taxon>
        <taxon>Pseudomonadati</taxon>
        <taxon>Pseudomonadota</taxon>
        <taxon>Gammaproteobacteria</taxon>
        <taxon>Alteromonadales</taxon>
        <taxon>Colwelliaceae</taxon>
        <taxon>Thalassotalea</taxon>
    </lineage>
</organism>
<evidence type="ECO:0000259" key="7">
    <source>
        <dbReference type="Pfam" id="PF09349"/>
    </source>
</evidence>
<dbReference type="GO" id="GO:0006144">
    <property type="term" value="P:purine nucleobase metabolic process"/>
    <property type="evidence" value="ECO:0007669"/>
    <property type="project" value="UniProtKB-KW"/>
</dbReference>
<evidence type="ECO:0000256" key="2">
    <source>
        <dbReference type="ARBA" id="ARBA00004754"/>
    </source>
</evidence>
<keyword evidence="4" id="KW-0659">Purine metabolism</keyword>
<dbReference type="Proteomes" id="UP000256478">
    <property type="component" value="Unassembled WGS sequence"/>
</dbReference>
<evidence type="ECO:0000313" key="9">
    <source>
        <dbReference type="Proteomes" id="UP000256478"/>
    </source>
</evidence>
<gene>
    <name evidence="8" type="primary">uraD</name>
    <name evidence="8" type="ORF">DXX93_14295</name>
</gene>
<dbReference type="NCBIfam" id="NF010372">
    <property type="entry name" value="PRK13798.1"/>
    <property type="match status" value="1"/>
</dbReference>
<dbReference type="AlphaFoldDB" id="A0A3E0TT62"/>
<keyword evidence="6 8" id="KW-0456">Lyase</keyword>
<accession>A0A3E0TT62</accession>
<dbReference type="GO" id="GO:0019628">
    <property type="term" value="P:urate catabolic process"/>
    <property type="evidence" value="ECO:0007669"/>
    <property type="project" value="TreeGrafter"/>
</dbReference>
<evidence type="ECO:0000313" key="8">
    <source>
        <dbReference type="EMBL" id="REL27610.1"/>
    </source>
</evidence>
<name>A0A3E0TT62_9GAMM</name>
<protein>
    <recommendedName>
        <fullName evidence="3">2-oxo-4-hydroxy-4-carboxy-5-ureidoimidazoline decarboxylase</fullName>
        <ecNumber evidence="3">4.1.1.97</ecNumber>
    </recommendedName>
</protein>
<evidence type="ECO:0000256" key="4">
    <source>
        <dbReference type="ARBA" id="ARBA00022631"/>
    </source>
</evidence>
<dbReference type="SUPFAM" id="SSF158694">
    <property type="entry name" value="UraD-Like"/>
    <property type="match status" value="1"/>
</dbReference>
<comment type="caution">
    <text evidence="8">The sequence shown here is derived from an EMBL/GenBank/DDBJ whole genome shotgun (WGS) entry which is preliminary data.</text>
</comment>
<comment type="pathway">
    <text evidence="2">Purine metabolism; urate degradation; (S)-allantoin from urate: step 3/3.</text>
</comment>
<keyword evidence="5" id="KW-0210">Decarboxylase</keyword>
<dbReference type="EC" id="4.1.1.97" evidence="3"/>
<comment type="catalytic activity">
    <reaction evidence="1">
        <text>5-hydroxy-2-oxo-4-ureido-2,5-dihydro-1H-imidazole-5-carboxylate + H(+) = (S)-allantoin + CO2</text>
        <dbReference type="Rhea" id="RHEA:26301"/>
        <dbReference type="ChEBI" id="CHEBI:15378"/>
        <dbReference type="ChEBI" id="CHEBI:15678"/>
        <dbReference type="ChEBI" id="CHEBI:16526"/>
        <dbReference type="ChEBI" id="CHEBI:58639"/>
        <dbReference type="EC" id="4.1.1.97"/>
    </reaction>
</comment>
<dbReference type="InterPro" id="IPR036778">
    <property type="entry name" value="OHCU_decarboxylase_sf"/>
</dbReference>
<dbReference type="PANTHER" id="PTHR43466:SF1">
    <property type="entry name" value="2-OXO-4-HYDROXY-4-CARBOXY-5-UREIDOIMIDAZOLINE DECARBOXYLASE-RELATED"/>
    <property type="match status" value="1"/>
</dbReference>
<dbReference type="PANTHER" id="PTHR43466">
    <property type="entry name" value="2-OXO-4-HYDROXY-4-CARBOXY-5-UREIDOIMIDAZOLINE DECARBOXYLASE-RELATED"/>
    <property type="match status" value="1"/>
</dbReference>
<sequence>MTIAEFNALTEAQAYAALERCCVAPRWVESMLAARPFTSSHALLDKAEQIWQQLGERDYLAAFEGHPQIGDVSTLSAKFANTATQAGHEQSGMGQANAQVLEEMVVLNKAYLAKFGFIFIVCATGKSATEMLELIRQRIDNDAATELAIAAGEQAKITRIRLEKLV</sequence>
<dbReference type="GO" id="GO:0051997">
    <property type="term" value="F:2-oxo-4-hydroxy-4-carboxy-5-ureidoimidazoline decarboxylase activity"/>
    <property type="evidence" value="ECO:0007669"/>
    <property type="project" value="UniProtKB-EC"/>
</dbReference>
<dbReference type="NCBIfam" id="TIGR03180">
    <property type="entry name" value="UraD_2"/>
    <property type="match status" value="1"/>
</dbReference>
<feature type="domain" description="Oxo-4-hydroxy-4-carboxy-5-ureidoimidazoline decarboxylase" evidence="7">
    <location>
        <begin position="7"/>
        <end position="163"/>
    </location>
</feature>
<dbReference type="RefSeq" id="WP_116008683.1">
    <property type="nucleotide sequence ID" value="NZ_QUOU01000001.1"/>
</dbReference>
<proteinExistence type="predicted"/>
<evidence type="ECO:0000256" key="5">
    <source>
        <dbReference type="ARBA" id="ARBA00022793"/>
    </source>
</evidence>
<evidence type="ECO:0000256" key="1">
    <source>
        <dbReference type="ARBA" id="ARBA00001163"/>
    </source>
</evidence>
<dbReference type="Pfam" id="PF09349">
    <property type="entry name" value="OHCU_decarbox"/>
    <property type="match status" value="1"/>
</dbReference>
<dbReference type="EMBL" id="QUOU01000001">
    <property type="protein sequence ID" value="REL27610.1"/>
    <property type="molecule type" value="Genomic_DNA"/>
</dbReference>
<dbReference type="InterPro" id="IPR017595">
    <property type="entry name" value="OHCU_decarboxylase-2"/>
</dbReference>
<evidence type="ECO:0000256" key="3">
    <source>
        <dbReference type="ARBA" id="ARBA00012257"/>
    </source>
</evidence>